<dbReference type="Pfam" id="PF19952">
    <property type="entry name" value="DUF6414"/>
    <property type="match status" value="1"/>
</dbReference>
<evidence type="ECO:0000313" key="2">
    <source>
        <dbReference type="EMBL" id="VNB62497.1"/>
    </source>
</evidence>
<dbReference type="RefSeq" id="WP_061653510.1">
    <property type="nucleotide sequence ID" value="NZ_FIWQ01000007.1"/>
</dbReference>
<evidence type="ECO:0000313" key="4">
    <source>
        <dbReference type="Proteomes" id="UP000358702"/>
    </source>
</evidence>
<gene>
    <name evidence="2" type="ORF">SAMEA2783718_01734</name>
    <name evidence="1" type="ORF">SAMEA3353631_00201</name>
</gene>
<dbReference type="InterPro" id="IPR045633">
    <property type="entry name" value="DUF6414"/>
</dbReference>
<dbReference type="EMBL" id="CAASIK010000012">
    <property type="protein sequence ID" value="VNB62497.1"/>
    <property type="molecule type" value="Genomic_DNA"/>
</dbReference>
<evidence type="ECO:0000313" key="1">
    <source>
        <dbReference type="EMBL" id="VKB47667.1"/>
    </source>
</evidence>
<evidence type="ECO:0000313" key="3">
    <source>
        <dbReference type="Proteomes" id="UP000310822"/>
    </source>
</evidence>
<dbReference type="EMBL" id="CAANCB010000001">
    <property type="protein sequence ID" value="VKB47667.1"/>
    <property type="molecule type" value="Genomic_DNA"/>
</dbReference>
<organism evidence="1 4">
    <name type="scientific">Streptococcus pneumoniae</name>
    <dbReference type="NCBI Taxonomy" id="1313"/>
    <lineage>
        <taxon>Bacteria</taxon>
        <taxon>Bacillati</taxon>
        <taxon>Bacillota</taxon>
        <taxon>Bacilli</taxon>
        <taxon>Lactobacillales</taxon>
        <taxon>Streptococcaceae</taxon>
        <taxon>Streptococcus</taxon>
    </lineage>
</organism>
<proteinExistence type="predicted"/>
<protein>
    <submittedName>
        <fullName evidence="1">Uncharacterized protein</fullName>
    </submittedName>
</protein>
<dbReference type="Proteomes" id="UP000358702">
    <property type="component" value="Unassembled WGS sequence"/>
</dbReference>
<reference evidence="3 4" key="1">
    <citation type="submission" date="2019-04" db="EMBL/GenBank/DDBJ databases">
        <authorList>
            <consortium name="Pathogen Informatics"/>
        </authorList>
    </citation>
    <scope>NUCLEOTIDE SEQUENCE [LARGE SCALE GENOMIC DNA]</scope>
    <source>
        <strain evidence="1 4">GPSC21</strain>
        <strain evidence="2 3">GPSC54</strain>
    </source>
</reference>
<accession>A0A0Z9Z083</accession>
<comment type="caution">
    <text evidence="1">The sequence shown here is derived from an EMBL/GenBank/DDBJ whole genome shotgun (WGS) entry which is preliminary data.</text>
</comment>
<sequence>MKEIIYLDTKLVNSLLAQIDQGLILKHIAEESNSQATHEETSNQESYSAGGRLGAGLFSGNVANTEITADKTALVYSSGNRELVETAIDDFSLDLLLDKIKDDIKTIENVTEGEIVEEINDLTIYDFSMLKNTMDISALETFVPDEVEAYKKLENELKKITQVNKEKHASRIAEIKEILEDSFIFNVIRINKMSQYVESLLSDCSILKIGSSLCICEQQNTRIPKSSLALLNASKRKATILGIAAAEIETDMEFSNFDESPNRILSHGPSMFINMVTNSFDITKEGDRFVRPIAIYFE</sequence>
<dbReference type="Proteomes" id="UP000310822">
    <property type="component" value="Unassembled WGS sequence"/>
</dbReference>
<dbReference type="AlphaFoldDB" id="A0A0Z9Z083"/>
<name>A0A0Z9Z083_STREE</name>